<dbReference type="PANTHER" id="PTHR12864">
    <property type="entry name" value="RAN BINDING PROTEIN 9-RELATED"/>
    <property type="match status" value="1"/>
</dbReference>
<dbReference type="InterPro" id="IPR003877">
    <property type="entry name" value="SPRY_dom"/>
</dbReference>
<sequence length="286" mass="32315">MSTEVSKPLLLQLISEGVLFKVMSFLSVDDLDAFAVAYPKITAKNIVTDHIRKILKINGTITLDQSLKNRKLKDIYNKLKNTYKPNSFSLPRRANQYGLTMVKNIITNTNTDTNQHISFEANEPFSKEYQLVCYSHTFGHFVLLRTPIFYYEIEVLPNASSHVIEEMIISIGLTPTKDYPDNKHIGWIGNAIGFHSDDGQLFDNTGSGASFDRPYNSGDVIGVGFNVMKKVVFFTRNGKIVNNKFIPTYCDTMYPALGFSTCYSVSVNFGQQPFVFDILEEIKKAI</sequence>
<dbReference type="InterPro" id="IPR013320">
    <property type="entry name" value="ConA-like_dom_sf"/>
</dbReference>
<dbReference type="PROSITE" id="PS50188">
    <property type="entry name" value="B302_SPRY"/>
    <property type="match status" value="1"/>
</dbReference>
<dbReference type="AlphaFoldDB" id="S0AZS5"/>
<organism evidence="2">
    <name type="scientific">Entamoeba invadens</name>
    <dbReference type="NCBI Taxonomy" id="33085"/>
    <lineage>
        <taxon>Eukaryota</taxon>
        <taxon>Amoebozoa</taxon>
        <taxon>Evosea</taxon>
        <taxon>Archamoebae</taxon>
        <taxon>Mastigamoebida</taxon>
        <taxon>Entamoebidae</taxon>
        <taxon>Entamoeba</taxon>
    </lineage>
</organism>
<name>S0AZS5_ENTIV</name>
<feature type="domain" description="B30.2/SPRY" evidence="1">
    <location>
        <begin position="68"/>
        <end position="274"/>
    </location>
</feature>
<accession>S0AZS5</accession>
<dbReference type="SMART" id="SM00449">
    <property type="entry name" value="SPRY"/>
    <property type="match status" value="1"/>
</dbReference>
<dbReference type="InterPro" id="IPR001870">
    <property type="entry name" value="B30.2/SPRY"/>
</dbReference>
<dbReference type="InterPro" id="IPR043136">
    <property type="entry name" value="B30.2/SPRY_sf"/>
</dbReference>
<dbReference type="CDD" id="cd12885">
    <property type="entry name" value="SPRY_RanBP_like"/>
    <property type="match status" value="1"/>
</dbReference>
<evidence type="ECO:0000259" key="1">
    <source>
        <dbReference type="PROSITE" id="PS50188"/>
    </source>
</evidence>
<proteinExistence type="evidence at transcript level"/>
<evidence type="ECO:0000313" key="2">
    <source>
        <dbReference type="EMBL" id="BAN40384.1"/>
    </source>
</evidence>
<dbReference type="InterPro" id="IPR044736">
    <property type="entry name" value="Gid1/RanBPM/SPLA_SPRY"/>
</dbReference>
<dbReference type="Pfam" id="PF00622">
    <property type="entry name" value="SPRY"/>
    <property type="match status" value="1"/>
</dbReference>
<dbReference type="SUPFAM" id="SSF49899">
    <property type="entry name" value="Concanavalin A-like lectins/glucanases"/>
    <property type="match status" value="1"/>
</dbReference>
<dbReference type="InterPro" id="IPR050618">
    <property type="entry name" value="Ubq-SigPath_Reg"/>
</dbReference>
<protein>
    <recommendedName>
        <fullName evidence="1">B30.2/SPRY domain-containing protein</fullName>
    </recommendedName>
</protein>
<dbReference type="VEuPathDB" id="AmoebaDB:EIN_335560"/>
<dbReference type="Gene3D" id="2.60.120.920">
    <property type="match status" value="1"/>
</dbReference>
<dbReference type="EMBL" id="AK421868">
    <property type="protein sequence ID" value="BAN40384.1"/>
    <property type="molecule type" value="mRNA"/>
</dbReference>
<reference evidence="2" key="1">
    <citation type="submission" date="2012-06" db="EMBL/GenBank/DDBJ databases">
        <title>Short 5' UTR of Entamoeba genes.</title>
        <authorList>
            <person name="Hiranuka K."/>
            <person name="Kumagai M."/>
            <person name="Wakaguri H."/>
            <person name="Suzuki Y."/>
            <person name="Sugano S."/>
            <person name="Watanabe J."/>
            <person name="Makioka A."/>
        </authorList>
    </citation>
    <scope>NUCLEOTIDE SEQUENCE</scope>
    <source>
        <strain evidence="2">IP1</strain>
    </source>
</reference>